<comment type="caution">
    <text evidence="1">The sequence shown here is derived from an EMBL/GenBank/DDBJ whole genome shotgun (WGS) entry which is preliminary data.</text>
</comment>
<proteinExistence type="predicted"/>
<evidence type="ECO:0000313" key="1">
    <source>
        <dbReference type="EMBL" id="KAK3296474.1"/>
    </source>
</evidence>
<reference evidence="1" key="2">
    <citation type="submission" date="2023-06" db="EMBL/GenBank/DDBJ databases">
        <authorList>
            <consortium name="Lawrence Berkeley National Laboratory"/>
            <person name="Haridas S."/>
            <person name="Hensen N."/>
            <person name="Bonometti L."/>
            <person name="Westerberg I."/>
            <person name="Brannstrom I.O."/>
            <person name="Guillou S."/>
            <person name="Cros-Aarteil S."/>
            <person name="Calhoun S."/>
            <person name="Kuo A."/>
            <person name="Mondo S."/>
            <person name="Pangilinan J."/>
            <person name="Riley R."/>
            <person name="Labutti K."/>
            <person name="Andreopoulos B."/>
            <person name="Lipzen A."/>
            <person name="Chen C."/>
            <person name="Yanf M."/>
            <person name="Daum C."/>
            <person name="Ng V."/>
            <person name="Clum A."/>
            <person name="Steindorff A."/>
            <person name="Ohm R."/>
            <person name="Martin F."/>
            <person name="Silar P."/>
            <person name="Natvig D."/>
            <person name="Lalanne C."/>
            <person name="Gautier V."/>
            <person name="Ament-Velasquez S.L."/>
            <person name="Kruys A."/>
            <person name="Hutchinson M.I."/>
            <person name="Powell A.J."/>
            <person name="Barry K."/>
            <person name="Miller A.N."/>
            <person name="Grigoriev I.V."/>
            <person name="Debuchy R."/>
            <person name="Gladieux P."/>
            <person name="Thoren M.H."/>
            <person name="Johannesson H."/>
        </authorList>
    </citation>
    <scope>NUCLEOTIDE SEQUENCE</scope>
    <source>
        <strain evidence="1">CBS 168.71</strain>
    </source>
</reference>
<accession>A0AAE0HHL1</accession>
<dbReference type="AlphaFoldDB" id="A0AAE0HHL1"/>
<name>A0AAE0HHL1_9PEZI</name>
<keyword evidence="2" id="KW-1185">Reference proteome</keyword>
<dbReference type="EMBL" id="JAUEPN010000004">
    <property type="protein sequence ID" value="KAK3296474.1"/>
    <property type="molecule type" value="Genomic_DNA"/>
</dbReference>
<dbReference type="GeneID" id="87835709"/>
<dbReference type="Proteomes" id="UP001278766">
    <property type="component" value="Unassembled WGS sequence"/>
</dbReference>
<gene>
    <name evidence="1" type="ORF">B0H64DRAFT_170933</name>
</gene>
<organism evidence="1 2">
    <name type="scientific">Chaetomium fimeti</name>
    <dbReference type="NCBI Taxonomy" id="1854472"/>
    <lineage>
        <taxon>Eukaryota</taxon>
        <taxon>Fungi</taxon>
        <taxon>Dikarya</taxon>
        <taxon>Ascomycota</taxon>
        <taxon>Pezizomycotina</taxon>
        <taxon>Sordariomycetes</taxon>
        <taxon>Sordariomycetidae</taxon>
        <taxon>Sordariales</taxon>
        <taxon>Chaetomiaceae</taxon>
        <taxon>Chaetomium</taxon>
    </lineage>
</organism>
<evidence type="ECO:0000313" key="2">
    <source>
        <dbReference type="Proteomes" id="UP001278766"/>
    </source>
</evidence>
<sequence length="224" mass="24424">MTQHLHAVLPSQMAGNFCLKRHKFQHVNIEFEMGAALAKKDGAACVCVSCGSPTSAGLARSLIGVIRTLVPRWLPRIWALPLPCGGLAALDHTTYPQCGYLAIVENTGSTDGTHPLRCVFTYFVCLRRVEVPNRPALMPVLRCRRRGTGTFTGTCPYRHLCTHKAMISRFERCAALYATLKIVGSGARMVCGSSCRSSQPLDLKSFQKGVVRSMIVDGSMQPKG</sequence>
<protein>
    <submittedName>
        <fullName evidence="1">Uncharacterized protein</fullName>
    </submittedName>
</protein>
<dbReference type="RefSeq" id="XP_062659988.1">
    <property type="nucleotide sequence ID" value="XM_062798761.1"/>
</dbReference>
<reference evidence="1" key="1">
    <citation type="journal article" date="2023" name="Mol. Phylogenet. Evol.">
        <title>Genome-scale phylogeny and comparative genomics of the fungal order Sordariales.</title>
        <authorList>
            <person name="Hensen N."/>
            <person name="Bonometti L."/>
            <person name="Westerberg I."/>
            <person name="Brannstrom I.O."/>
            <person name="Guillou S."/>
            <person name="Cros-Aarteil S."/>
            <person name="Calhoun S."/>
            <person name="Haridas S."/>
            <person name="Kuo A."/>
            <person name="Mondo S."/>
            <person name="Pangilinan J."/>
            <person name="Riley R."/>
            <person name="LaButti K."/>
            <person name="Andreopoulos B."/>
            <person name="Lipzen A."/>
            <person name="Chen C."/>
            <person name="Yan M."/>
            <person name="Daum C."/>
            <person name="Ng V."/>
            <person name="Clum A."/>
            <person name="Steindorff A."/>
            <person name="Ohm R.A."/>
            <person name="Martin F."/>
            <person name="Silar P."/>
            <person name="Natvig D.O."/>
            <person name="Lalanne C."/>
            <person name="Gautier V."/>
            <person name="Ament-Velasquez S.L."/>
            <person name="Kruys A."/>
            <person name="Hutchinson M.I."/>
            <person name="Powell A.J."/>
            <person name="Barry K."/>
            <person name="Miller A.N."/>
            <person name="Grigoriev I.V."/>
            <person name="Debuchy R."/>
            <person name="Gladieux P."/>
            <person name="Hiltunen Thoren M."/>
            <person name="Johannesson H."/>
        </authorList>
    </citation>
    <scope>NUCLEOTIDE SEQUENCE</scope>
    <source>
        <strain evidence="1">CBS 168.71</strain>
    </source>
</reference>